<dbReference type="InterPro" id="IPR024983">
    <property type="entry name" value="CHAT_dom"/>
</dbReference>
<organism evidence="4 5">
    <name type="scientific">Aureispira anguillae</name>
    <dbReference type="NCBI Taxonomy" id="2864201"/>
    <lineage>
        <taxon>Bacteria</taxon>
        <taxon>Pseudomonadati</taxon>
        <taxon>Bacteroidota</taxon>
        <taxon>Saprospiria</taxon>
        <taxon>Saprospirales</taxon>
        <taxon>Saprospiraceae</taxon>
        <taxon>Aureispira</taxon>
    </lineage>
</organism>
<evidence type="ECO:0000256" key="2">
    <source>
        <dbReference type="SAM" id="Phobius"/>
    </source>
</evidence>
<evidence type="ECO:0000313" key="4">
    <source>
        <dbReference type="EMBL" id="BDS14067.1"/>
    </source>
</evidence>
<gene>
    <name evidence="4" type="ORF">AsAng_0048330</name>
</gene>
<evidence type="ECO:0000259" key="3">
    <source>
        <dbReference type="Pfam" id="PF12770"/>
    </source>
</evidence>
<feature type="domain" description="CHAT" evidence="3">
    <location>
        <begin position="646"/>
        <end position="943"/>
    </location>
</feature>
<dbReference type="Pfam" id="PF13424">
    <property type="entry name" value="TPR_12"/>
    <property type="match status" value="2"/>
</dbReference>
<feature type="transmembrane region" description="Helical" evidence="2">
    <location>
        <begin position="956"/>
        <end position="973"/>
    </location>
</feature>
<dbReference type="KEGG" id="aup:AsAng_0048330"/>
<dbReference type="Gene3D" id="1.25.40.10">
    <property type="entry name" value="Tetratricopeptide repeat domain"/>
    <property type="match status" value="2"/>
</dbReference>
<dbReference type="RefSeq" id="WP_264789303.1">
    <property type="nucleotide sequence ID" value="NZ_AP026867.1"/>
</dbReference>
<dbReference type="SUPFAM" id="SSF48452">
    <property type="entry name" value="TPR-like"/>
    <property type="match status" value="2"/>
</dbReference>
<protein>
    <submittedName>
        <fullName evidence="4">CHAT domain-containing protein</fullName>
    </submittedName>
</protein>
<dbReference type="PROSITE" id="PS50005">
    <property type="entry name" value="TPR"/>
    <property type="match status" value="1"/>
</dbReference>
<name>A0A916DVT5_9BACT</name>
<dbReference type="Pfam" id="PF12770">
    <property type="entry name" value="CHAT"/>
    <property type="match status" value="1"/>
</dbReference>
<keyword evidence="5" id="KW-1185">Reference proteome</keyword>
<dbReference type="EMBL" id="AP026867">
    <property type="protein sequence ID" value="BDS14067.1"/>
    <property type="molecule type" value="Genomic_DNA"/>
</dbReference>
<dbReference type="Proteomes" id="UP001060919">
    <property type="component" value="Chromosome"/>
</dbReference>
<reference evidence="4" key="1">
    <citation type="submission" date="2022-09" db="EMBL/GenBank/DDBJ databases">
        <title>Aureispira anguillicida sp. nov., isolated from Leptocephalus of Japanese eel Anguilla japonica.</title>
        <authorList>
            <person name="Yuasa K."/>
            <person name="Mekata T."/>
            <person name="Ikunari K."/>
        </authorList>
    </citation>
    <scope>NUCLEOTIDE SEQUENCE</scope>
    <source>
        <strain evidence="4">EL160426</strain>
    </source>
</reference>
<feature type="repeat" description="TPR" evidence="1">
    <location>
        <begin position="157"/>
        <end position="190"/>
    </location>
</feature>
<sequence length="977" mass="111742">MKTPYQILIVGIAFFLLQANLMGQSDAAQKVQRLDELYERNYKKGDIVAAEFNLLEGLEIRKKELGNNHPITLDALATLAGFYQKTGQLEDAERIYNRLLSLAKQVYREQDKDLVGIIYNTAVVYNDLGEYERALDLYTYLEELCLEHFGKEHAAYAYALEGLATTYYNLERYGEAESCYKEVLTIQEKLSGTSNAKFAFTLSNLASVYQAKNKNKEAIKLIKQALFIQKKTLDKEDKEYANSLNTLAVLYTKLERYDDAEAAIKEGLTIMSKKIGNEHPWYLIAQSTLVSLWIRKGAYEQAEQLCLDLNQKQAKLLGKKHPFYINTLGLTAKIYRDKQQLDLALKYIMQALNATFSDYQQKLQYSERFIRQIPTIKYDYQLKINHIYEILSSILYAYYKSTEDKKWLEQRHEVIKQVIVLNERFRNEFTFETDKYTVLNTVATFIKLGMESCLELMELGGGNEYKEAAFWFAEQNKSMLLLDALRSKQKHHFGGLPDSLVQQERSLQKQKSILQKELLEATSPTNSATVRANLNQLNNQINQFKRTLKKAYPKYFQTKYGQALVSNTTKEIQAMLEPQTTLLAYFVADSITYLFTLTSDQLNVIPLAVAKEKLKENVAVLHKALSDYHFILSDSLTAWKSYTTMASWFYQEMVEPGIRGLEGIQQLIVIPDYELGHLPFEVFLKEPPTQKGYKNLSYLLKDYRISYNYSATLWKENKSNLNWVSNGEVLACASSYGKEEEAKLFEKRGRRLGQLRKTLKPLPAVQKEVKGIAATCSGDFLEGIEANEAFFKKNASNYGIIHLAMHGILNQDAPILSSLAFSENLATEEDNFLHAYEISQLDLNAQLVVLSACETGVGKFEQGEGVLSLARSFMYAGVPSLVVSLWQVHDFSTALLMQDFYANLMTEMNKAEALRQAKMTYMDHAKGITAHPAFWSAFIPIGDSSPIVQESPRLKLWWGILVLVLIVFFWKKYSSDS</sequence>
<keyword evidence="2" id="KW-0472">Membrane</keyword>
<dbReference type="PANTHER" id="PTHR10098">
    <property type="entry name" value="RAPSYN-RELATED"/>
    <property type="match status" value="1"/>
</dbReference>
<dbReference type="AlphaFoldDB" id="A0A916DVT5"/>
<dbReference type="InterPro" id="IPR019734">
    <property type="entry name" value="TPR_rpt"/>
</dbReference>
<keyword evidence="2" id="KW-0812">Transmembrane</keyword>
<evidence type="ECO:0000313" key="5">
    <source>
        <dbReference type="Proteomes" id="UP001060919"/>
    </source>
</evidence>
<dbReference type="SMART" id="SM00028">
    <property type="entry name" value="TPR"/>
    <property type="match status" value="6"/>
</dbReference>
<proteinExistence type="predicted"/>
<keyword evidence="2" id="KW-1133">Transmembrane helix</keyword>
<evidence type="ECO:0000256" key="1">
    <source>
        <dbReference type="PROSITE-ProRule" id="PRU00339"/>
    </source>
</evidence>
<accession>A0A916DVT5</accession>
<dbReference type="Pfam" id="PF13374">
    <property type="entry name" value="TPR_10"/>
    <property type="match status" value="1"/>
</dbReference>
<dbReference type="PANTHER" id="PTHR10098:SF108">
    <property type="entry name" value="TETRATRICOPEPTIDE REPEAT PROTEIN 28"/>
    <property type="match status" value="1"/>
</dbReference>
<keyword evidence="1" id="KW-0802">TPR repeat</keyword>
<dbReference type="InterPro" id="IPR011990">
    <property type="entry name" value="TPR-like_helical_dom_sf"/>
</dbReference>